<dbReference type="FunFam" id="1.10.510.10:FF:000021">
    <property type="entry name" value="Serine/threonine protein kinase"/>
    <property type="match status" value="1"/>
</dbReference>
<feature type="region of interest" description="Disordered" evidence="10">
    <location>
        <begin position="346"/>
        <end position="407"/>
    </location>
</feature>
<protein>
    <recommendedName>
        <fullName evidence="1">non-specific serine/threonine protein kinase</fullName>
        <ecNumber evidence="1">2.7.11.1</ecNumber>
    </recommendedName>
</protein>
<keyword evidence="5 13" id="KW-0418">Kinase</keyword>
<evidence type="ECO:0000256" key="10">
    <source>
        <dbReference type="SAM" id="MobiDB-lite"/>
    </source>
</evidence>
<evidence type="ECO:0000256" key="11">
    <source>
        <dbReference type="SAM" id="Phobius"/>
    </source>
</evidence>
<dbReference type="InterPro" id="IPR000719">
    <property type="entry name" value="Prot_kinase_dom"/>
</dbReference>
<dbReference type="EMBL" id="CP114014">
    <property type="protein sequence ID" value="XAY03208.1"/>
    <property type="molecule type" value="Genomic_DNA"/>
</dbReference>
<dbReference type="Gene3D" id="3.30.200.20">
    <property type="entry name" value="Phosphorylase Kinase, domain 1"/>
    <property type="match status" value="1"/>
</dbReference>
<evidence type="ECO:0000256" key="3">
    <source>
        <dbReference type="ARBA" id="ARBA00022679"/>
    </source>
</evidence>
<keyword evidence="3" id="KW-0808">Transferase</keyword>
<reference evidence="13" key="1">
    <citation type="submission" date="2022-12" db="EMBL/GenBank/DDBJ databases">
        <title>Paraconexibacter alkalitolerans sp. nov. and Baekduia alba sp. nov., isolated from soil and emended description of the genera Paraconexibacter (Chun et al., 2020) and Baekduia (An et al., 2020).</title>
        <authorList>
            <person name="Vieira S."/>
            <person name="Huber K.J."/>
            <person name="Geppert A."/>
            <person name="Wolf J."/>
            <person name="Neumann-Schaal M."/>
            <person name="Muesken M."/>
            <person name="Overmann J."/>
        </authorList>
    </citation>
    <scope>NUCLEOTIDE SEQUENCE</scope>
    <source>
        <strain evidence="13">AEG42_29</strain>
    </source>
</reference>
<dbReference type="Gene3D" id="2.60.120.260">
    <property type="entry name" value="Galactose-binding domain-like"/>
    <property type="match status" value="1"/>
</dbReference>
<dbReference type="InterPro" id="IPR011009">
    <property type="entry name" value="Kinase-like_dom_sf"/>
</dbReference>
<evidence type="ECO:0000256" key="1">
    <source>
        <dbReference type="ARBA" id="ARBA00012513"/>
    </source>
</evidence>
<dbReference type="PANTHER" id="PTHR43289:SF34">
    <property type="entry name" value="SERINE_THREONINE-PROTEIN KINASE YBDM-RELATED"/>
    <property type="match status" value="1"/>
</dbReference>
<dbReference type="PROSITE" id="PS00107">
    <property type="entry name" value="PROTEIN_KINASE_ATP"/>
    <property type="match status" value="1"/>
</dbReference>
<evidence type="ECO:0000256" key="2">
    <source>
        <dbReference type="ARBA" id="ARBA00022527"/>
    </source>
</evidence>
<feature type="binding site" evidence="9">
    <location>
        <position position="51"/>
    </location>
    <ligand>
        <name>ATP</name>
        <dbReference type="ChEBI" id="CHEBI:30616"/>
    </ligand>
</feature>
<dbReference type="GO" id="GO:0004674">
    <property type="term" value="F:protein serine/threonine kinase activity"/>
    <property type="evidence" value="ECO:0007669"/>
    <property type="project" value="UniProtKB-KW"/>
</dbReference>
<dbReference type="FunFam" id="3.30.200.20:FF:000035">
    <property type="entry name" value="Serine/threonine protein kinase Stk1"/>
    <property type="match status" value="1"/>
</dbReference>
<keyword evidence="4 9" id="KW-0547">Nucleotide-binding</keyword>
<dbReference type="GO" id="GO:0005524">
    <property type="term" value="F:ATP binding"/>
    <property type="evidence" value="ECO:0007669"/>
    <property type="project" value="UniProtKB-UniRule"/>
</dbReference>
<dbReference type="EC" id="2.7.11.1" evidence="1"/>
<evidence type="ECO:0000256" key="5">
    <source>
        <dbReference type="ARBA" id="ARBA00022777"/>
    </source>
</evidence>
<dbReference type="InterPro" id="IPR008271">
    <property type="entry name" value="Ser/Thr_kinase_AS"/>
</dbReference>
<sequence length="535" mass="57982">MRGQRLPLRAVTAVGTSLSGRYRLDAQIGAGGMSTVFRAFDTTLERQVAIKVMHLHIAADADQLERFRREARAVARLSHPHVVGVIDAGEDDGTQYIVFEYVQGETLKERIRRLGKLPISEAVAYAIEIARALGAAHEQGIVHRDVKPQNVLIDEEGTAKVTDFGIARTRDQAGLTQDGRVLGTTDYVSPEQALGHPVTGQSDLYSLGIVLFEMLTGDVPFKGEGQVAVAMKHVREDLPDVQIRRPEVSSALAAVVDRATAKDLDERYPDDQQFISDLEDVLSIEVSRSGQITGEATVVFKTLPAKTRRRVPTFVQHPMRLFAVLAFLAVVAVALAILLEDNTTRGTRNAVTPPAKSVPGTRGVSLAQDSAHDYDPFGAPDQEEHPEDAKNVVDGDPNTSWKTERYTGGTLGGKSGVGIYVDADPGANGNRLQIDSIETGWRGTIYGARSGPPKTITDPGWVVIGDIGRATKTTTIDLPGTRYRYFLVWIQQLPPGKESLGIKEVRLYQRVMNRVPATPAAGTRSEPATDDAAAG</sequence>
<dbReference type="SMART" id="SM00220">
    <property type="entry name" value="S_TKc"/>
    <property type="match status" value="1"/>
</dbReference>
<dbReference type="SUPFAM" id="SSF56112">
    <property type="entry name" value="Protein kinase-like (PK-like)"/>
    <property type="match status" value="1"/>
</dbReference>
<dbReference type="GO" id="GO:0045717">
    <property type="term" value="P:negative regulation of fatty acid biosynthetic process"/>
    <property type="evidence" value="ECO:0007669"/>
    <property type="project" value="UniProtKB-ARBA"/>
</dbReference>
<dbReference type="Pfam" id="PF00069">
    <property type="entry name" value="Pkinase"/>
    <property type="match status" value="1"/>
</dbReference>
<keyword evidence="2" id="KW-0723">Serine/threonine-protein kinase</keyword>
<keyword evidence="11" id="KW-1133">Transmembrane helix</keyword>
<evidence type="ECO:0000256" key="9">
    <source>
        <dbReference type="PROSITE-ProRule" id="PRU10141"/>
    </source>
</evidence>
<evidence type="ECO:0000313" key="13">
    <source>
        <dbReference type="EMBL" id="XAY03208.1"/>
    </source>
</evidence>
<accession>A0AAU7ANJ9</accession>
<comment type="catalytic activity">
    <reaction evidence="7">
        <text>L-threonyl-[protein] + ATP = O-phospho-L-threonyl-[protein] + ADP + H(+)</text>
        <dbReference type="Rhea" id="RHEA:46608"/>
        <dbReference type="Rhea" id="RHEA-COMP:11060"/>
        <dbReference type="Rhea" id="RHEA-COMP:11605"/>
        <dbReference type="ChEBI" id="CHEBI:15378"/>
        <dbReference type="ChEBI" id="CHEBI:30013"/>
        <dbReference type="ChEBI" id="CHEBI:30616"/>
        <dbReference type="ChEBI" id="CHEBI:61977"/>
        <dbReference type="ChEBI" id="CHEBI:456216"/>
        <dbReference type="EC" id="2.7.11.1"/>
    </reaction>
</comment>
<gene>
    <name evidence="13" type="ORF">DSM112329_00020</name>
</gene>
<dbReference type="CDD" id="cd14014">
    <property type="entry name" value="STKc_PknB_like"/>
    <property type="match status" value="1"/>
</dbReference>
<evidence type="ECO:0000256" key="4">
    <source>
        <dbReference type="ARBA" id="ARBA00022741"/>
    </source>
</evidence>
<feature type="transmembrane region" description="Helical" evidence="11">
    <location>
        <begin position="319"/>
        <end position="339"/>
    </location>
</feature>
<comment type="catalytic activity">
    <reaction evidence="8">
        <text>L-seryl-[protein] + ATP = O-phospho-L-seryl-[protein] + ADP + H(+)</text>
        <dbReference type="Rhea" id="RHEA:17989"/>
        <dbReference type="Rhea" id="RHEA-COMP:9863"/>
        <dbReference type="Rhea" id="RHEA-COMP:11604"/>
        <dbReference type="ChEBI" id="CHEBI:15378"/>
        <dbReference type="ChEBI" id="CHEBI:29999"/>
        <dbReference type="ChEBI" id="CHEBI:30616"/>
        <dbReference type="ChEBI" id="CHEBI:83421"/>
        <dbReference type="ChEBI" id="CHEBI:456216"/>
        <dbReference type="EC" id="2.7.11.1"/>
    </reaction>
</comment>
<dbReference type="PANTHER" id="PTHR43289">
    <property type="entry name" value="MITOGEN-ACTIVATED PROTEIN KINASE KINASE KINASE 20-RELATED"/>
    <property type="match status" value="1"/>
</dbReference>
<dbReference type="PROSITE" id="PS50011">
    <property type="entry name" value="PROTEIN_KINASE_DOM"/>
    <property type="match status" value="1"/>
</dbReference>
<organism evidence="13">
    <name type="scientific">Paraconexibacter sp. AEG42_29</name>
    <dbReference type="NCBI Taxonomy" id="2997339"/>
    <lineage>
        <taxon>Bacteria</taxon>
        <taxon>Bacillati</taxon>
        <taxon>Actinomycetota</taxon>
        <taxon>Thermoleophilia</taxon>
        <taxon>Solirubrobacterales</taxon>
        <taxon>Paraconexibacteraceae</taxon>
        <taxon>Paraconexibacter</taxon>
    </lineage>
</organism>
<proteinExistence type="predicted"/>
<keyword evidence="11" id="KW-0472">Membrane</keyword>
<evidence type="ECO:0000256" key="7">
    <source>
        <dbReference type="ARBA" id="ARBA00047899"/>
    </source>
</evidence>
<feature type="domain" description="Protein kinase" evidence="12">
    <location>
        <begin position="22"/>
        <end position="282"/>
    </location>
</feature>
<dbReference type="KEGG" id="parq:DSM112329_00020"/>
<keyword evidence="6 9" id="KW-0067">ATP-binding</keyword>
<dbReference type="InterPro" id="IPR017441">
    <property type="entry name" value="Protein_kinase_ATP_BS"/>
</dbReference>
<dbReference type="PROSITE" id="PS00108">
    <property type="entry name" value="PROTEIN_KINASE_ST"/>
    <property type="match status" value="1"/>
</dbReference>
<evidence type="ECO:0000259" key="12">
    <source>
        <dbReference type="PROSITE" id="PS50011"/>
    </source>
</evidence>
<keyword evidence="11" id="KW-0812">Transmembrane</keyword>
<name>A0AAU7ANJ9_9ACTN</name>
<evidence type="ECO:0000256" key="6">
    <source>
        <dbReference type="ARBA" id="ARBA00022840"/>
    </source>
</evidence>
<dbReference type="AlphaFoldDB" id="A0AAU7ANJ9"/>
<evidence type="ECO:0000256" key="8">
    <source>
        <dbReference type="ARBA" id="ARBA00048679"/>
    </source>
</evidence>
<dbReference type="Gene3D" id="1.10.510.10">
    <property type="entry name" value="Transferase(Phosphotransferase) domain 1"/>
    <property type="match status" value="1"/>
</dbReference>